<name>A0A6L5QII1_9BURK</name>
<gene>
    <name evidence="1" type="ORF">GJ697_16510</name>
</gene>
<evidence type="ECO:0000313" key="2">
    <source>
        <dbReference type="Proteomes" id="UP000481037"/>
    </source>
</evidence>
<dbReference type="SUPFAM" id="SSF160246">
    <property type="entry name" value="EspE N-terminal domain-like"/>
    <property type="match status" value="1"/>
</dbReference>
<dbReference type="AlphaFoldDB" id="A0A6L5QII1"/>
<dbReference type="InterPro" id="IPR037257">
    <property type="entry name" value="T2SS_E_N_sf"/>
</dbReference>
<evidence type="ECO:0008006" key="3">
    <source>
        <dbReference type="Google" id="ProtNLM"/>
    </source>
</evidence>
<sequence>MGWLTSNQNKSMLGQLLVKQKLITEEQLTSAIALQRQTGQRLGDIFAELNLITHQHIEDALRKQRRLRMAAAIATSLLAPLETYAATALPAAALTSSAPATRALRALSEEELGDTSAQGLSDDLVSAVKNARSNGLEVVGEMSKLLNPVLGFLEADTSMKNVVYDPNKAAATINKDGTLTLSLPSSIGEIAFNNIRVKGTEGSSFGSISIKGIDLTGTSITVGFH</sequence>
<evidence type="ECO:0000313" key="1">
    <source>
        <dbReference type="EMBL" id="MRX09445.1"/>
    </source>
</evidence>
<reference evidence="1 2" key="1">
    <citation type="submission" date="2019-11" db="EMBL/GenBank/DDBJ databases">
        <title>Novel species isolated from a subtropical stream in China.</title>
        <authorList>
            <person name="Lu H."/>
        </authorList>
    </citation>
    <scope>NUCLEOTIDE SEQUENCE [LARGE SCALE GENOMIC DNA]</scope>
    <source>
        <strain evidence="1 2">FT25W</strain>
    </source>
</reference>
<accession>A0A6L5QII1</accession>
<keyword evidence="2" id="KW-1185">Reference proteome</keyword>
<comment type="caution">
    <text evidence="1">The sequence shown here is derived from an EMBL/GenBank/DDBJ whole genome shotgun (WGS) entry which is preliminary data.</text>
</comment>
<dbReference type="Proteomes" id="UP000481037">
    <property type="component" value="Unassembled WGS sequence"/>
</dbReference>
<organism evidence="1 2">
    <name type="scientific">Duganella alba</name>
    <dbReference type="NCBI Taxonomy" id="2666081"/>
    <lineage>
        <taxon>Bacteria</taxon>
        <taxon>Pseudomonadati</taxon>
        <taxon>Pseudomonadota</taxon>
        <taxon>Betaproteobacteria</taxon>
        <taxon>Burkholderiales</taxon>
        <taxon>Oxalobacteraceae</taxon>
        <taxon>Telluria group</taxon>
        <taxon>Duganella</taxon>
    </lineage>
</organism>
<dbReference type="EMBL" id="WKJM01000013">
    <property type="protein sequence ID" value="MRX09445.1"/>
    <property type="molecule type" value="Genomic_DNA"/>
</dbReference>
<protein>
    <recommendedName>
        <fullName evidence="3">Type II secretion system protein GspE N-terminal domain-containing protein</fullName>
    </recommendedName>
</protein>
<proteinExistence type="predicted"/>